<reference evidence="2 3" key="1">
    <citation type="journal article" date="2019" name="Sci. Rep.">
        <title>Orb-weaving spider Araneus ventricosus genome elucidates the spidroin gene catalogue.</title>
        <authorList>
            <person name="Kono N."/>
            <person name="Nakamura H."/>
            <person name="Ohtoshi R."/>
            <person name="Moran D.A.P."/>
            <person name="Shinohara A."/>
            <person name="Yoshida Y."/>
            <person name="Fujiwara M."/>
            <person name="Mori M."/>
            <person name="Tomita M."/>
            <person name="Arakawa K."/>
        </authorList>
    </citation>
    <scope>NUCLEOTIDE SEQUENCE [LARGE SCALE GENOMIC DNA]</scope>
</reference>
<proteinExistence type="predicted"/>
<sequence length="106" mass="12446">MKDEVYFPPLPRNLEDLRTRIGNALNLVTADMLKRVPEEMDYRLDVVLVTRGSHIEHRAGLSKSGARCKVDLRGLETNFVQQNNSLPFYIYYIAINWFKLSIWFRT</sequence>
<dbReference type="Proteomes" id="UP000499080">
    <property type="component" value="Unassembled WGS sequence"/>
</dbReference>
<dbReference type="EMBL" id="BGPR01182693">
    <property type="protein sequence ID" value="GBM67492.1"/>
    <property type="molecule type" value="Genomic_DNA"/>
</dbReference>
<keyword evidence="3" id="KW-1185">Reference proteome</keyword>
<dbReference type="EMBL" id="BGPR01182673">
    <property type="protein sequence ID" value="GBM67442.1"/>
    <property type="molecule type" value="Genomic_DNA"/>
</dbReference>
<accession>A0A4Y2HQF6</accession>
<name>A0A4Y2HQF6_ARAVE</name>
<evidence type="ECO:0000313" key="3">
    <source>
        <dbReference type="Proteomes" id="UP000499080"/>
    </source>
</evidence>
<protein>
    <submittedName>
        <fullName evidence="2">Uncharacterized protein</fullName>
    </submittedName>
</protein>
<evidence type="ECO:0000313" key="2">
    <source>
        <dbReference type="EMBL" id="GBM67492.1"/>
    </source>
</evidence>
<comment type="caution">
    <text evidence="2">The sequence shown here is derived from an EMBL/GenBank/DDBJ whole genome shotgun (WGS) entry which is preliminary data.</text>
</comment>
<gene>
    <name evidence="2" type="ORF">AVEN_218136_1</name>
    <name evidence="1" type="ORF">AVEN_265957_1</name>
</gene>
<organism evidence="2 3">
    <name type="scientific">Araneus ventricosus</name>
    <name type="common">Orbweaver spider</name>
    <name type="synonym">Epeira ventricosa</name>
    <dbReference type="NCBI Taxonomy" id="182803"/>
    <lineage>
        <taxon>Eukaryota</taxon>
        <taxon>Metazoa</taxon>
        <taxon>Ecdysozoa</taxon>
        <taxon>Arthropoda</taxon>
        <taxon>Chelicerata</taxon>
        <taxon>Arachnida</taxon>
        <taxon>Araneae</taxon>
        <taxon>Araneomorphae</taxon>
        <taxon>Entelegynae</taxon>
        <taxon>Araneoidea</taxon>
        <taxon>Araneidae</taxon>
        <taxon>Araneus</taxon>
    </lineage>
</organism>
<dbReference type="AlphaFoldDB" id="A0A4Y2HQF6"/>
<evidence type="ECO:0000313" key="1">
    <source>
        <dbReference type="EMBL" id="GBM67442.1"/>
    </source>
</evidence>
<dbReference type="OrthoDB" id="6435261at2759"/>